<keyword evidence="1" id="KW-0812">Transmembrane</keyword>
<accession>X6NPR8</accession>
<feature type="transmembrane region" description="Helical" evidence="1">
    <location>
        <begin position="145"/>
        <end position="164"/>
    </location>
</feature>
<proteinExistence type="predicted"/>
<evidence type="ECO:0000313" key="2">
    <source>
        <dbReference type="EMBL" id="ETO27893.1"/>
    </source>
</evidence>
<gene>
    <name evidence="2" type="ORF">RFI_09235</name>
</gene>
<evidence type="ECO:0000313" key="3">
    <source>
        <dbReference type="Proteomes" id="UP000023152"/>
    </source>
</evidence>
<name>X6NPR8_RETFI</name>
<comment type="caution">
    <text evidence="2">The sequence shown here is derived from an EMBL/GenBank/DDBJ whole genome shotgun (WGS) entry which is preliminary data.</text>
</comment>
<dbReference type="Proteomes" id="UP000023152">
    <property type="component" value="Unassembled WGS sequence"/>
</dbReference>
<keyword evidence="3" id="KW-1185">Reference proteome</keyword>
<sequence>MKLFLMSEKSSKALQVQQKKNFVSKHGTQFSIPIIIIIKKHKINKKKKIAFFKNKRLTMFDVGLNWKQNSILSNSTQWLFINNSYFGYGCNQMMVNVYNWQSSLCPKGVGVCTDHTLSKWSYSQNGISSFPYYNRIYYPTTVGKLFYLFFCSFFFPICLLPLVMNGITCSCKKKKKSECIRNHQYICIL</sequence>
<organism evidence="2 3">
    <name type="scientific">Reticulomyxa filosa</name>
    <dbReference type="NCBI Taxonomy" id="46433"/>
    <lineage>
        <taxon>Eukaryota</taxon>
        <taxon>Sar</taxon>
        <taxon>Rhizaria</taxon>
        <taxon>Retaria</taxon>
        <taxon>Foraminifera</taxon>
        <taxon>Monothalamids</taxon>
        <taxon>Reticulomyxidae</taxon>
        <taxon>Reticulomyxa</taxon>
    </lineage>
</organism>
<evidence type="ECO:0000256" key="1">
    <source>
        <dbReference type="SAM" id="Phobius"/>
    </source>
</evidence>
<protein>
    <submittedName>
        <fullName evidence="2">Uncharacterized protein</fullName>
    </submittedName>
</protein>
<reference evidence="2 3" key="1">
    <citation type="journal article" date="2013" name="Curr. Biol.">
        <title>The Genome of the Foraminiferan Reticulomyxa filosa.</title>
        <authorList>
            <person name="Glockner G."/>
            <person name="Hulsmann N."/>
            <person name="Schleicher M."/>
            <person name="Noegel A.A."/>
            <person name="Eichinger L."/>
            <person name="Gallinger C."/>
            <person name="Pawlowski J."/>
            <person name="Sierra R."/>
            <person name="Euteneuer U."/>
            <person name="Pillet L."/>
            <person name="Moustafa A."/>
            <person name="Platzer M."/>
            <person name="Groth M."/>
            <person name="Szafranski K."/>
            <person name="Schliwa M."/>
        </authorList>
    </citation>
    <scope>NUCLEOTIDE SEQUENCE [LARGE SCALE GENOMIC DNA]</scope>
</reference>
<keyword evidence="1" id="KW-0472">Membrane</keyword>
<keyword evidence="1" id="KW-1133">Transmembrane helix</keyword>
<dbReference type="AlphaFoldDB" id="X6NPR8"/>
<dbReference type="EMBL" id="ASPP01006976">
    <property type="protein sequence ID" value="ETO27893.1"/>
    <property type="molecule type" value="Genomic_DNA"/>
</dbReference>